<keyword evidence="1" id="KW-0865">Zymogen</keyword>
<dbReference type="AlphaFoldDB" id="A0A9K3Q9C7"/>
<dbReference type="PROSITE" id="PS00639">
    <property type="entry name" value="THIOL_PROTEASE_HIS"/>
    <property type="match status" value="1"/>
</dbReference>
<feature type="region of interest" description="Disordered" evidence="3">
    <location>
        <begin position="537"/>
        <end position="587"/>
    </location>
</feature>
<keyword evidence="4" id="KW-1133">Transmembrane helix</keyword>
<dbReference type="PROSITE" id="PS00640">
    <property type="entry name" value="THIOL_PROTEASE_ASN"/>
    <property type="match status" value="1"/>
</dbReference>
<accession>A0A9K3Q9C7</accession>
<evidence type="ECO:0000256" key="3">
    <source>
        <dbReference type="SAM" id="MobiDB-lite"/>
    </source>
</evidence>
<dbReference type="GO" id="GO:0008234">
    <property type="term" value="F:cysteine-type peptidase activity"/>
    <property type="evidence" value="ECO:0007669"/>
    <property type="project" value="InterPro"/>
</dbReference>
<feature type="region of interest" description="Disordered" evidence="3">
    <location>
        <begin position="150"/>
        <end position="177"/>
    </location>
</feature>
<sequence length="942" mass="104673">MTSTPIFSSDGGTSVPFQYSEKQLQDCVQSETIDHAPDCWTLFLDFLQHYQPEQHQETITIINEAGGSTEGLLSSLPTSLQESYQHFYDTVHLIHNHNTNHSSKKHKLRLNQFANQPRANQRDPFFSSSSSSSPLAWQEQVDRIWDEIMQEGDDDDDDDDDDDVEDQESKENTRDVRLRHRTLQTKEGDGDIIQVTLLDNLASIFADIDDRTQLESNIQQRSLRTDCQQHRSMKAFHHKKLHHHKSSKHNHLTEQHTKYYQSASDSYKKRSTLQLGDVALRTRVYMPDNQFPPLAFSSPQVPSSIHGMEVELHKSRTTGGASSKQQQQQKQIPSWLSGLFHEQQPTKKKNAVDEDVSWEVPFVDPQEEKETMATEQHEQHDFTKSLNWATTQNPDGVALVHDVFDQGTCGSCWAFAATGSVEASAARNAARDYFANGLKEMVDNHTSTENPIPALRRLMEQAQIVEAETFMQLNLSIQELLDCDTAADQGCVGGNPLLAFFYIHRYGLVPWNEYPYVGYGTHSSRVPHTAEHIKTVVSPTAQQTDNESNDESNSGRVDGSLWDPFHTGEDDTTSDIPSSNKDSTSTCRLDKITNPIATVQSWGLLHRDHEDLIELALRYVGPVAVGMNGADPAFVNYGGGIFDSPDCDQGANHALLIVGFGEESVTNDIGEEEPVRYWIARNSWGAGWGEQGFVRIKRGPGGKHIPGVCGIARSPSVALGGQLRPNRYAPLMDNAFQMTVMDPTKYHGRNADYSEPSNRSSREADNTFCDSITPMGTKIHSGCIELASAYDNNPAIYLFGLCLFFALAAIIPLTFAVIKRRRISRAFEPNSLSLSGRGHGSSSNASIRRSSSGTPTETTHLLTLKEAYASIRPQSNESKPKGRSIIIKGNLHQDPFRLSGGLWDSKQLAAAAAEALAMERSQDMAAAAAAALDSEDEDEPLI</sequence>
<evidence type="ECO:0000256" key="1">
    <source>
        <dbReference type="ARBA" id="ARBA00023145"/>
    </source>
</evidence>
<comment type="caution">
    <text evidence="6">The sequence shown here is derived from an EMBL/GenBank/DDBJ whole genome shotgun (WGS) entry which is preliminary data.</text>
</comment>
<evidence type="ECO:0000256" key="4">
    <source>
        <dbReference type="SAM" id="Phobius"/>
    </source>
</evidence>
<dbReference type="PANTHER" id="PTHR12411">
    <property type="entry name" value="CYSTEINE PROTEASE FAMILY C1-RELATED"/>
    <property type="match status" value="1"/>
</dbReference>
<keyword evidence="2" id="KW-1015">Disulfide bond</keyword>
<evidence type="ECO:0000259" key="5">
    <source>
        <dbReference type="SMART" id="SM00645"/>
    </source>
</evidence>
<feature type="compositionally biased region" description="Polar residues" evidence="3">
    <location>
        <begin position="537"/>
        <end position="555"/>
    </location>
</feature>
<dbReference type="EMBL" id="JAGRRH010000002">
    <property type="protein sequence ID" value="KAG7373034.1"/>
    <property type="molecule type" value="Genomic_DNA"/>
</dbReference>
<feature type="compositionally biased region" description="Low complexity" evidence="3">
    <location>
        <begin position="833"/>
        <end position="852"/>
    </location>
</feature>
<dbReference type="Pfam" id="PF00112">
    <property type="entry name" value="Peptidase_C1"/>
    <property type="match status" value="2"/>
</dbReference>
<feature type="region of interest" description="Disordered" evidence="3">
    <location>
        <begin position="833"/>
        <end position="857"/>
    </location>
</feature>
<reference evidence="6" key="1">
    <citation type="journal article" date="2021" name="Sci. Rep.">
        <title>Diploid genomic architecture of Nitzschia inconspicua, an elite biomass production diatom.</title>
        <authorList>
            <person name="Oliver A."/>
            <person name="Podell S."/>
            <person name="Pinowska A."/>
            <person name="Traller J.C."/>
            <person name="Smith S.R."/>
            <person name="McClure R."/>
            <person name="Beliaev A."/>
            <person name="Bohutskyi P."/>
            <person name="Hill E.A."/>
            <person name="Rabines A."/>
            <person name="Zheng H."/>
            <person name="Allen L.Z."/>
            <person name="Kuo A."/>
            <person name="Grigoriev I.V."/>
            <person name="Allen A.E."/>
            <person name="Hazlebeck D."/>
            <person name="Allen E.E."/>
        </authorList>
    </citation>
    <scope>NUCLEOTIDE SEQUENCE</scope>
    <source>
        <strain evidence="6">Hildebrandi</strain>
    </source>
</reference>
<dbReference type="InterPro" id="IPR025660">
    <property type="entry name" value="Pept_his_AS"/>
</dbReference>
<feature type="compositionally biased region" description="Polar residues" evidence="3">
    <location>
        <begin position="574"/>
        <end position="587"/>
    </location>
</feature>
<feature type="domain" description="Peptidase C1A papain C-terminal" evidence="5">
    <location>
        <begin position="382"/>
        <end position="719"/>
    </location>
</feature>
<gene>
    <name evidence="6" type="ORF">IV203_033758</name>
</gene>
<keyword evidence="4" id="KW-0812">Transmembrane</keyword>
<feature type="transmembrane region" description="Helical" evidence="4">
    <location>
        <begin position="795"/>
        <end position="818"/>
    </location>
</feature>
<keyword evidence="4" id="KW-0472">Membrane</keyword>
<dbReference type="InterPro" id="IPR039417">
    <property type="entry name" value="Peptidase_C1A_papain-like"/>
</dbReference>
<dbReference type="SMART" id="SM00645">
    <property type="entry name" value="Pept_C1"/>
    <property type="match status" value="1"/>
</dbReference>
<protein>
    <submittedName>
        <fullName evidence="6">Peptidase C1A, papain family protein</fullName>
    </submittedName>
</protein>
<dbReference type="OrthoDB" id="10253408at2759"/>
<evidence type="ECO:0000256" key="2">
    <source>
        <dbReference type="ARBA" id="ARBA00023157"/>
    </source>
</evidence>
<dbReference type="InterPro" id="IPR025661">
    <property type="entry name" value="Pept_asp_AS"/>
</dbReference>
<reference evidence="6" key="2">
    <citation type="submission" date="2021-04" db="EMBL/GenBank/DDBJ databases">
        <authorList>
            <person name="Podell S."/>
        </authorList>
    </citation>
    <scope>NUCLEOTIDE SEQUENCE</scope>
    <source>
        <strain evidence="6">Hildebrandi</strain>
    </source>
</reference>
<feature type="compositionally biased region" description="Basic and acidic residues" evidence="3">
    <location>
        <begin position="167"/>
        <end position="176"/>
    </location>
</feature>
<dbReference type="InterPro" id="IPR000169">
    <property type="entry name" value="Pept_cys_AS"/>
</dbReference>
<dbReference type="InterPro" id="IPR013128">
    <property type="entry name" value="Peptidase_C1A"/>
</dbReference>
<evidence type="ECO:0000313" key="6">
    <source>
        <dbReference type="EMBL" id="KAG7373034.1"/>
    </source>
</evidence>
<dbReference type="PROSITE" id="PS00139">
    <property type="entry name" value="THIOL_PROTEASE_CYS"/>
    <property type="match status" value="1"/>
</dbReference>
<dbReference type="CDD" id="cd02248">
    <property type="entry name" value="Peptidase_C1A"/>
    <property type="match status" value="1"/>
</dbReference>
<name>A0A9K3Q9C7_9STRA</name>
<keyword evidence="7" id="KW-1185">Reference proteome</keyword>
<dbReference type="GO" id="GO:0006508">
    <property type="term" value="P:proteolysis"/>
    <property type="evidence" value="ECO:0007669"/>
    <property type="project" value="InterPro"/>
</dbReference>
<evidence type="ECO:0000313" key="7">
    <source>
        <dbReference type="Proteomes" id="UP000693970"/>
    </source>
</evidence>
<organism evidence="6 7">
    <name type="scientific">Nitzschia inconspicua</name>
    <dbReference type="NCBI Taxonomy" id="303405"/>
    <lineage>
        <taxon>Eukaryota</taxon>
        <taxon>Sar</taxon>
        <taxon>Stramenopiles</taxon>
        <taxon>Ochrophyta</taxon>
        <taxon>Bacillariophyta</taxon>
        <taxon>Bacillariophyceae</taxon>
        <taxon>Bacillariophycidae</taxon>
        <taxon>Bacillariales</taxon>
        <taxon>Bacillariaceae</taxon>
        <taxon>Nitzschia</taxon>
    </lineage>
</organism>
<proteinExistence type="predicted"/>
<feature type="compositionally biased region" description="Acidic residues" evidence="3">
    <location>
        <begin position="150"/>
        <end position="166"/>
    </location>
</feature>
<dbReference type="Proteomes" id="UP000693970">
    <property type="component" value="Unassembled WGS sequence"/>
</dbReference>
<dbReference type="InterPro" id="IPR000668">
    <property type="entry name" value="Peptidase_C1A_C"/>
</dbReference>